<dbReference type="EMBL" id="SELW01000486">
    <property type="protein sequence ID" value="TID24741.1"/>
    <property type="molecule type" value="Genomic_DNA"/>
</dbReference>
<evidence type="ECO:0000313" key="5">
    <source>
        <dbReference type="Proteomes" id="UP000307173"/>
    </source>
</evidence>
<dbReference type="STRING" id="52247.A0A4T0WZV1"/>
<dbReference type="AlphaFoldDB" id="A0A4T0WZV1"/>
<comment type="subcellular location">
    <subcellularLocation>
        <location evidence="1">Mitochondrion</location>
    </subcellularLocation>
</comment>
<feature type="domain" description="Complex 1 LYR protein" evidence="3">
    <location>
        <begin position="42"/>
        <end position="78"/>
    </location>
</feature>
<keyword evidence="2" id="KW-0496">Mitochondrion</keyword>
<proteinExistence type="predicted"/>
<sequence>MWQRGYSTLKDTTVRSLRKKRGGVGKSGDEFTPSLQSFVLTKQILQVYRSMLRDVGQLSDKRQRREVRDVVKGEFRSCANIPLGDVNTRRSLLVGGIRNWKSVANNMGLSI</sequence>
<name>A0A4T0WZV1_9ASCO</name>
<reference evidence="4 5" key="1">
    <citation type="journal article" date="2019" name="Front. Genet.">
        <title>Whole-Genome Sequencing of the Opportunistic Yeast Pathogen Candida inconspicua Uncovers Its Hybrid Origin.</title>
        <authorList>
            <person name="Mixao V."/>
            <person name="Hansen A.P."/>
            <person name="Saus E."/>
            <person name="Boekhout T."/>
            <person name="Lass-Florl C."/>
            <person name="Gabaldon T."/>
        </authorList>
    </citation>
    <scope>NUCLEOTIDE SEQUENCE [LARGE SCALE GENOMIC DNA]</scope>
    <source>
        <strain evidence="4 5">CBS 180</strain>
    </source>
</reference>
<evidence type="ECO:0000259" key="3">
    <source>
        <dbReference type="Pfam" id="PF05347"/>
    </source>
</evidence>
<accession>A0A4T0WZV1</accession>
<dbReference type="PANTHER" id="PTHR13675">
    <property type="entry name" value="LYR MOTIF-CONTAINING PROTEIN 2"/>
    <property type="match status" value="1"/>
</dbReference>
<protein>
    <recommendedName>
        <fullName evidence="3">Complex 1 LYR protein domain-containing protein</fullName>
    </recommendedName>
</protein>
<dbReference type="Proteomes" id="UP000307173">
    <property type="component" value="Unassembled WGS sequence"/>
</dbReference>
<comment type="caution">
    <text evidence="4">The sequence shown here is derived from an EMBL/GenBank/DDBJ whole genome shotgun (WGS) entry which is preliminary data.</text>
</comment>
<dbReference type="Pfam" id="PF05347">
    <property type="entry name" value="Complex1_LYR"/>
    <property type="match status" value="1"/>
</dbReference>
<gene>
    <name evidence="4" type="ORF">CANINC_002997</name>
</gene>
<dbReference type="OrthoDB" id="74240at2759"/>
<dbReference type="GO" id="GO:0005739">
    <property type="term" value="C:mitochondrion"/>
    <property type="evidence" value="ECO:0007669"/>
    <property type="project" value="UniProtKB-SubCell"/>
</dbReference>
<keyword evidence="5" id="KW-1185">Reference proteome</keyword>
<evidence type="ECO:0000256" key="1">
    <source>
        <dbReference type="ARBA" id="ARBA00004173"/>
    </source>
</evidence>
<organism evidence="4 5">
    <name type="scientific">Pichia inconspicua</name>
    <dbReference type="NCBI Taxonomy" id="52247"/>
    <lineage>
        <taxon>Eukaryota</taxon>
        <taxon>Fungi</taxon>
        <taxon>Dikarya</taxon>
        <taxon>Ascomycota</taxon>
        <taxon>Saccharomycotina</taxon>
        <taxon>Pichiomycetes</taxon>
        <taxon>Pichiales</taxon>
        <taxon>Pichiaceae</taxon>
        <taxon>Pichia</taxon>
    </lineage>
</organism>
<dbReference type="InterPro" id="IPR008011">
    <property type="entry name" value="Complex1_LYR_dom"/>
</dbReference>
<evidence type="ECO:0000313" key="4">
    <source>
        <dbReference type="EMBL" id="TID24741.1"/>
    </source>
</evidence>
<evidence type="ECO:0000256" key="2">
    <source>
        <dbReference type="ARBA" id="ARBA00023128"/>
    </source>
</evidence>